<keyword evidence="2" id="KW-1185">Reference proteome</keyword>
<proteinExistence type="predicted"/>
<dbReference type="RefSeq" id="WP_012875439.1">
    <property type="nucleotide sequence ID" value="NC_013525.1"/>
</dbReference>
<reference evidence="2" key="1">
    <citation type="journal article" date="2010" name="Stand. Genomic Sci.">
        <title>Complete genome sequence of 'Thermobaculum terrenum' type strain (YNP1).</title>
        <authorList>
            <person name="Kiss H."/>
            <person name="Cleland D."/>
            <person name="Lapidus A."/>
            <person name="Lucas S."/>
            <person name="Glavina Del Rio T."/>
            <person name="Nolan M."/>
            <person name="Tice H."/>
            <person name="Han C."/>
            <person name="Goodwin L."/>
            <person name="Pitluck S."/>
            <person name="Liolios K."/>
            <person name="Ivanova N."/>
            <person name="Mavromatis K."/>
            <person name="Ovchinnikova G."/>
            <person name="Pati A."/>
            <person name="Chen A."/>
            <person name="Palaniappan K."/>
            <person name="Land M."/>
            <person name="Hauser L."/>
            <person name="Chang Y."/>
            <person name="Jeffries C."/>
            <person name="Lu M."/>
            <person name="Brettin T."/>
            <person name="Detter J."/>
            <person name="Goker M."/>
            <person name="Tindall B."/>
            <person name="Beck B."/>
            <person name="McDermott T."/>
            <person name="Woyke T."/>
            <person name="Bristow J."/>
            <person name="Eisen J."/>
            <person name="Markowitz V."/>
            <person name="Hugenholtz P."/>
            <person name="Kyrpides N."/>
            <person name="Klenk H."/>
            <person name="Cheng J."/>
        </authorList>
    </citation>
    <scope>NUCLEOTIDE SEQUENCE [LARGE SCALE GENOMIC DNA]</scope>
    <source>
        <strain evidence="2">ATCC BAA-798 / YNP1</strain>
    </source>
</reference>
<accession>D1CC89</accession>
<evidence type="ECO:0000313" key="2">
    <source>
        <dbReference type="Proteomes" id="UP000000323"/>
    </source>
</evidence>
<dbReference type="KEGG" id="ttr:Tter_1498"/>
<name>D1CC89_THET1</name>
<sequence>MAIKIIKSRTRFERVAALEQLSNDWWQLHKAAQARRYDSVIWHLHKMKVFSKMHKMSLPEMLVASGSIK</sequence>
<gene>
    <name evidence="1" type="ordered locus">Tter_1498</name>
</gene>
<dbReference type="Proteomes" id="UP000000323">
    <property type="component" value="Chromosome 1"/>
</dbReference>
<dbReference type="HOGENOM" id="CLU_2774630_0_0_0"/>
<dbReference type="AlphaFoldDB" id="D1CC89"/>
<evidence type="ECO:0000313" key="1">
    <source>
        <dbReference type="EMBL" id="ACZ42404.1"/>
    </source>
</evidence>
<organism evidence="1 2">
    <name type="scientific">Thermobaculum terrenum (strain ATCC BAA-798 / CCMEE 7001 / YNP1)</name>
    <dbReference type="NCBI Taxonomy" id="525904"/>
    <lineage>
        <taxon>Bacteria</taxon>
        <taxon>Bacillati</taxon>
        <taxon>Chloroflexota</taxon>
        <taxon>Chloroflexia</taxon>
        <taxon>Candidatus Thermobaculales</taxon>
        <taxon>Candidatus Thermobaculaceae</taxon>
        <taxon>Thermobaculum</taxon>
    </lineage>
</organism>
<protein>
    <submittedName>
        <fullName evidence="1">Uncharacterized protein</fullName>
    </submittedName>
</protein>
<dbReference type="EMBL" id="CP001825">
    <property type="protein sequence ID" value="ACZ42404.1"/>
    <property type="molecule type" value="Genomic_DNA"/>
</dbReference>